<dbReference type="SUPFAM" id="SSF51735">
    <property type="entry name" value="NAD(P)-binding Rossmann-fold domains"/>
    <property type="match status" value="1"/>
</dbReference>
<accession>A0A7W7WFE1</accession>
<dbReference type="SUPFAM" id="SSF50129">
    <property type="entry name" value="GroES-like"/>
    <property type="match status" value="1"/>
</dbReference>
<reference evidence="4 5" key="1">
    <citation type="submission" date="2020-08" db="EMBL/GenBank/DDBJ databases">
        <title>Sequencing the genomes of 1000 actinobacteria strains.</title>
        <authorList>
            <person name="Klenk H.-P."/>
        </authorList>
    </citation>
    <scope>NUCLEOTIDE SEQUENCE [LARGE SCALE GENOMIC DNA]</scope>
    <source>
        <strain evidence="4 5">DSM 44786</strain>
    </source>
</reference>
<dbReference type="InterPro" id="IPR036291">
    <property type="entry name" value="NAD(P)-bd_dom_sf"/>
</dbReference>
<dbReference type="AlphaFoldDB" id="A0A7W7WFE1"/>
<protein>
    <submittedName>
        <fullName evidence="4">NADPH:quinone reductase-like Zn-dependent oxidoreductase</fullName>
    </submittedName>
</protein>
<dbReference type="EMBL" id="JACHJR010000001">
    <property type="protein sequence ID" value="MBB4945181.1"/>
    <property type="molecule type" value="Genomic_DNA"/>
</dbReference>
<dbReference type="Proteomes" id="UP000573327">
    <property type="component" value="Unassembled WGS sequence"/>
</dbReference>
<dbReference type="PANTHER" id="PTHR48106">
    <property type="entry name" value="QUINONE OXIDOREDUCTASE PIG3-RELATED"/>
    <property type="match status" value="1"/>
</dbReference>
<dbReference type="GO" id="GO:0070402">
    <property type="term" value="F:NADPH binding"/>
    <property type="evidence" value="ECO:0007669"/>
    <property type="project" value="TreeGrafter"/>
</dbReference>
<sequence>MRVVEVPAYGGPEVLRLSERPTPQPQAGLVRVRVAATTVNQADLKIRSGAAAGRLGELAPPFVLGFDFAGTLIDDAPHLPAGTVVAGFLPWFELGTGQGTYAEIVRVDPNWLAPVPEGVDLVRAASVPLSAQTAQQALDLLQLPDNSTVFVTGAGGVVGRFAVQHAAARGLHVIALTGTAEEHDLRELGAGHTVPRGAPDGITAHVLRLAPGGVDGILDTALLGDPLLPALRDNGSFVSATQARVPAPARGIQVSAVHGTPDGAQLKEILKRLATGELTTRVAGVLPLEQAVDAHRRAEAGGLPGRLVLTL</sequence>
<evidence type="ECO:0000256" key="2">
    <source>
        <dbReference type="ARBA" id="ARBA00023002"/>
    </source>
</evidence>
<dbReference type="CDD" id="cd05289">
    <property type="entry name" value="MDR_like_2"/>
    <property type="match status" value="1"/>
</dbReference>
<dbReference type="RefSeq" id="WP_184911519.1">
    <property type="nucleotide sequence ID" value="NZ_JACHJR010000001.1"/>
</dbReference>
<dbReference type="Pfam" id="PF13602">
    <property type="entry name" value="ADH_zinc_N_2"/>
    <property type="match status" value="1"/>
</dbReference>
<evidence type="ECO:0000313" key="5">
    <source>
        <dbReference type="Proteomes" id="UP000573327"/>
    </source>
</evidence>
<gene>
    <name evidence="4" type="ORF">F4556_000716</name>
</gene>
<evidence type="ECO:0000259" key="3">
    <source>
        <dbReference type="SMART" id="SM00829"/>
    </source>
</evidence>
<dbReference type="InterPro" id="IPR011032">
    <property type="entry name" value="GroES-like_sf"/>
</dbReference>
<keyword evidence="1" id="KW-0521">NADP</keyword>
<dbReference type="Gene3D" id="3.90.180.10">
    <property type="entry name" value="Medium-chain alcohol dehydrogenases, catalytic domain"/>
    <property type="match status" value="1"/>
</dbReference>
<dbReference type="InterPro" id="IPR013154">
    <property type="entry name" value="ADH-like_N"/>
</dbReference>
<evidence type="ECO:0000313" key="4">
    <source>
        <dbReference type="EMBL" id="MBB4945181.1"/>
    </source>
</evidence>
<evidence type="ECO:0000256" key="1">
    <source>
        <dbReference type="ARBA" id="ARBA00022857"/>
    </source>
</evidence>
<feature type="domain" description="Enoyl reductase (ER)" evidence="3">
    <location>
        <begin position="10"/>
        <end position="309"/>
    </location>
</feature>
<proteinExistence type="predicted"/>
<name>A0A7W7WFE1_9ACTN</name>
<keyword evidence="2" id="KW-0560">Oxidoreductase</keyword>
<dbReference type="SMART" id="SM00829">
    <property type="entry name" value="PKS_ER"/>
    <property type="match status" value="1"/>
</dbReference>
<dbReference type="Gene3D" id="3.40.50.720">
    <property type="entry name" value="NAD(P)-binding Rossmann-like Domain"/>
    <property type="match status" value="1"/>
</dbReference>
<organism evidence="4 5">
    <name type="scientific">Kitasatospora gansuensis</name>
    <dbReference type="NCBI Taxonomy" id="258050"/>
    <lineage>
        <taxon>Bacteria</taxon>
        <taxon>Bacillati</taxon>
        <taxon>Actinomycetota</taxon>
        <taxon>Actinomycetes</taxon>
        <taxon>Kitasatosporales</taxon>
        <taxon>Streptomycetaceae</taxon>
        <taxon>Kitasatospora</taxon>
    </lineage>
</organism>
<dbReference type="Pfam" id="PF08240">
    <property type="entry name" value="ADH_N"/>
    <property type="match status" value="1"/>
</dbReference>
<keyword evidence="5" id="KW-1185">Reference proteome</keyword>
<dbReference type="InterPro" id="IPR020843">
    <property type="entry name" value="ER"/>
</dbReference>
<dbReference type="GO" id="GO:0016651">
    <property type="term" value="F:oxidoreductase activity, acting on NAD(P)H"/>
    <property type="evidence" value="ECO:0007669"/>
    <property type="project" value="TreeGrafter"/>
</dbReference>
<comment type="caution">
    <text evidence="4">The sequence shown here is derived from an EMBL/GenBank/DDBJ whole genome shotgun (WGS) entry which is preliminary data.</text>
</comment>